<organism evidence="1 2">
    <name type="scientific">Bacteroides xylanisolvens</name>
    <dbReference type="NCBI Taxonomy" id="371601"/>
    <lineage>
        <taxon>Bacteria</taxon>
        <taxon>Pseudomonadati</taxon>
        <taxon>Bacteroidota</taxon>
        <taxon>Bacteroidia</taxon>
        <taxon>Bacteroidales</taxon>
        <taxon>Bacteroidaceae</taxon>
        <taxon>Bacteroides</taxon>
    </lineage>
</organism>
<gene>
    <name evidence="1" type="ORF">DW075_14370</name>
</gene>
<evidence type="ECO:0000313" key="1">
    <source>
        <dbReference type="EMBL" id="RHK24789.1"/>
    </source>
</evidence>
<name>A0A415FPF0_9BACE</name>
<evidence type="ECO:0008006" key="3">
    <source>
        <dbReference type="Google" id="ProtNLM"/>
    </source>
</evidence>
<dbReference type="EMBL" id="QRNE01000079">
    <property type="protein sequence ID" value="RHK24789.1"/>
    <property type="molecule type" value="Genomic_DNA"/>
</dbReference>
<dbReference type="Proteomes" id="UP000285503">
    <property type="component" value="Unassembled WGS sequence"/>
</dbReference>
<sequence>MKKIMFNDKYGLTQAVLDGRKTMTRRISEDQIRNSIFCKSGYESIHGYEIKPKYKVGEVVAIAQSYMDVDRFHRKGKNAAYLEYLDSILPELKLYPGWGNKMFAKADLMPHHIEITGIKVERLQDISDEDCLKEGIVMQEVISDESPFLYAYDAFLNGDNKYFASRWFKNPKEAFAVLIDKVSGKGTWEENPFVWVYEFKLFD</sequence>
<reference evidence="1 2" key="1">
    <citation type="submission" date="2018-08" db="EMBL/GenBank/DDBJ databases">
        <title>A genome reference for cultivated species of the human gut microbiota.</title>
        <authorList>
            <person name="Zou Y."/>
            <person name="Xue W."/>
            <person name="Luo G."/>
        </authorList>
    </citation>
    <scope>NUCLEOTIDE SEQUENCE [LARGE SCALE GENOMIC DNA]</scope>
    <source>
        <strain evidence="1 2">AF46-11NS</strain>
    </source>
</reference>
<evidence type="ECO:0000313" key="2">
    <source>
        <dbReference type="Proteomes" id="UP000285503"/>
    </source>
</evidence>
<proteinExistence type="predicted"/>
<comment type="caution">
    <text evidence="1">The sequence shown here is derived from an EMBL/GenBank/DDBJ whole genome shotgun (WGS) entry which is preliminary data.</text>
</comment>
<accession>A0A415FPF0</accession>
<dbReference type="AlphaFoldDB" id="A0A415FPF0"/>
<protein>
    <recommendedName>
        <fullName evidence="3">ASCH domain-containing protein</fullName>
    </recommendedName>
</protein>